<dbReference type="Pfam" id="PF00397">
    <property type="entry name" value="WW"/>
    <property type="match status" value="1"/>
</dbReference>
<evidence type="ECO:0000259" key="7">
    <source>
        <dbReference type="PROSITE" id="PS50020"/>
    </source>
</evidence>
<organism evidence="9 10">
    <name type="scientific">Diaporthe vaccinii</name>
    <dbReference type="NCBI Taxonomy" id="105482"/>
    <lineage>
        <taxon>Eukaryota</taxon>
        <taxon>Fungi</taxon>
        <taxon>Dikarya</taxon>
        <taxon>Ascomycota</taxon>
        <taxon>Pezizomycotina</taxon>
        <taxon>Sordariomycetes</taxon>
        <taxon>Sordariomycetidae</taxon>
        <taxon>Diaporthales</taxon>
        <taxon>Diaporthaceae</taxon>
        <taxon>Diaporthe</taxon>
        <taxon>Diaporthe eres species complex</taxon>
    </lineage>
</organism>
<evidence type="ECO:0000256" key="6">
    <source>
        <dbReference type="SAM" id="MobiDB-lite"/>
    </source>
</evidence>
<dbReference type="EC" id="5.2.1.8" evidence="5"/>
<dbReference type="InterPro" id="IPR051370">
    <property type="entry name" value="PPIase_Pin1"/>
</dbReference>
<accession>A0ABR4ECE2</accession>
<dbReference type="InterPro" id="IPR000297">
    <property type="entry name" value="PPIase_PpiC"/>
</dbReference>
<reference evidence="9 10" key="1">
    <citation type="submission" date="2024-03" db="EMBL/GenBank/DDBJ databases">
        <title>A high-quality draft genome sequence of Diaporthe vaccinii, a causative agent of upright dieback and viscid rot disease in cranberry plants.</title>
        <authorList>
            <person name="Sarrasin M."/>
            <person name="Lang B.F."/>
            <person name="Burger G."/>
        </authorList>
    </citation>
    <scope>NUCLEOTIDE SEQUENCE [LARGE SCALE GENOMIC DNA]</scope>
    <source>
        <strain evidence="9 10">IS7</strain>
    </source>
</reference>
<proteinExistence type="predicted"/>
<feature type="domain" description="WW" evidence="7">
    <location>
        <begin position="108"/>
        <end position="142"/>
    </location>
</feature>
<dbReference type="Pfam" id="PF00639">
    <property type="entry name" value="Rotamase"/>
    <property type="match status" value="1"/>
</dbReference>
<keyword evidence="10" id="KW-1185">Reference proteome</keyword>
<feature type="domain" description="PpiC" evidence="8">
    <location>
        <begin position="174"/>
        <end position="285"/>
    </location>
</feature>
<dbReference type="InterPro" id="IPR036020">
    <property type="entry name" value="WW_dom_sf"/>
</dbReference>
<dbReference type="SMART" id="SM00456">
    <property type="entry name" value="WW"/>
    <property type="match status" value="1"/>
</dbReference>
<dbReference type="SUPFAM" id="SSF54534">
    <property type="entry name" value="FKBP-like"/>
    <property type="match status" value="1"/>
</dbReference>
<dbReference type="PROSITE" id="PS50198">
    <property type="entry name" value="PPIC_PPIASE_2"/>
    <property type="match status" value="1"/>
</dbReference>
<name>A0ABR4ECE2_9PEZI</name>
<evidence type="ECO:0000256" key="4">
    <source>
        <dbReference type="PROSITE-ProRule" id="PRU00278"/>
    </source>
</evidence>
<dbReference type="PANTHER" id="PTHR10657:SF4">
    <property type="entry name" value="PEPTIDYL-PROLYL CIS-TRANS ISOMERASE-RELATED"/>
    <property type="match status" value="1"/>
</dbReference>
<comment type="catalytic activity">
    <reaction evidence="1 5">
        <text>[protein]-peptidylproline (omega=180) = [protein]-peptidylproline (omega=0)</text>
        <dbReference type="Rhea" id="RHEA:16237"/>
        <dbReference type="Rhea" id="RHEA-COMP:10747"/>
        <dbReference type="Rhea" id="RHEA-COMP:10748"/>
        <dbReference type="ChEBI" id="CHEBI:83833"/>
        <dbReference type="ChEBI" id="CHEBI:83834"/>
        <dbReference type="EC" id="5.2.1.8"/>
    </reaction>
</comment>
<dbReference type="Gene3D" id="2.20.70.10">
    <property type="match status" value="1"/>
</dbReference>
<dbReference type="CDD" id="cd00201">
    <property type="entry name" value="WW"/>
    <property type="match status" value="1"/>
</dbReference>
<evidence type="ECO:0000256" key="3">
    <source>
        <dbReference type="ARBA" id="ARBA00023235"/>
    </source>
</evidence>
<keyword evidence="3 4" id="KW-0413">Isomerase</keyword>
<evidence type="ECO:0000256" key="5">
    <source>
        <dbReference type="RuleBase" id="RU363014"/>
    </source>
</evidence>
<comment type="caution">
    <text evidence="9">The sequence shown here is derived from an EMBL/GenBank/DDBJ whole genome shotgun (WGS) entry which is preliminary data.</text>
</comment>
<keyword evidence="2 4" id="KW-0697">Rotamase</keyword>
<evidence type="ECO:0000313" key="9">
    <source>
        <dbReference type="EMBL" id="KAL2280109.1"/>
    </source>
</evidence>
<dbReference type="Gene3D" id="3.10.50.40">
    <property type="match status" value="1"/>
</dbReference>
<dbReference type="PANTHER" id="PTHR10657">
    <property type="entry name" value="PEPTIDYL-PROLYL CIS-TRANS ISOMERASE"/>
    <property type="match status" value="1"/>
</dbReference>
<dbReference type="EMBL" id="JBAWTH010000069">
    <property type="protein sequence ID" value="KAL2280109.1"/>
    <property type="molecule type" value="Genomic_DNA"/>
</dbReference>
<dbReference type="SUPFAM" id="SSF51045">
    <property type="entry name" value="WW domain"/>
    <property type="match status" value="1"/>
</dbReference>
<evidence type="ECO:0000256" key="1">
    <source>
        <dbReference type="ARBA" id="ARBA00000971"/>
    </source>
</evidence>
<dbReference type="Proteomes" id="UP001600888">
    <property type="component" value="Unassembled WGS sequence"/>
</dbReference>
<dbReference type="InterPro" id="IPR046357">
    <property type="entry name" value="PPIase_dom_sf"/>
</dbReference>
<feature type="region of interest" description="Disordered" evidence="6">
    <location>
        <begin position="1"/>
        <end position="30"/>
    </location>
</feature>
<evidence type="ECO:0000313" key="10">
    <source>
        <dbReference type="Proteomes" id="UP001600888"/>
    </source>
</evidence>
<dbReference type="PROSITE" id="PS01159">
    <property type="entry name" value="WW_DOMAIN_1"/>
    <property type="match status" value="1"/>
</dbReference>
<evidence type="ECO:0000259" key="8">
    <source>
        <dbReference type="PROSITE" id="PS50198"/>
    </source>
</evidence>
<gene>
    <name evidence="9" type="ORF">FJTKL_12727</name>
</gene>
<sequence>MPGTDWTLLIEPTQPTREPRSHSTSTPPRYGGLVDIAASPWIPTLTFTSNSILIPPWPPSPRPANLDSTHISRPFPWKSPLCHVSKAHDCLHSLQTRSLNMADTQPETGLPPNWEVRHSNSKNLPYYFNSNDRNSRWEPPPGTDTEKLKVYMAKFHSPNAGSGAANNGGGGADSGKIRAAHLLVKHNQSRRPMSWKESNITRSKEDAQKIIEAHQERIKSGEISLGDLAVTESDCSSARKRGDLGYFGRGDMQKEFEDAAFALQPGDISGVVDTASGLHLIERLE</sequence>
<evidence type="ECO:0000256" key="2">
    <source>
        <dbReference type="ARBA" id="ARBA00023110"/>
    </source>
</evidence>
<dbReference type="InterPro" id="IPR001202">
    <property type="entry name" value="WW_dom"/>
</dbReference>
<dbReference type="PROSITE" id="PS50020">
    <property type="entry name" value="WW_DOMAIN_2"/>
    <property type="match status" value="1"/>
</dbReference>
<protein>
    <recommendedName>
        <fullName evidence="5">Peptidyl-prolyl cis-trans isomerase</fullName>
        <ecNumber evidence="5">5.2.1.8</ecNumber>
    </recommendedName>
</protein>